<dbReference type="InterPro" id="IPR036412">
    <property type="entry name" value="HAD-like_sf"/>
</dbReference>
<keyword evidence="3" id="KW-1185">Reference proteome</keyword>
<dbReference type="SFLD" id="SFLDG01129">
    <property type="entry name" value="C1.5:_HAD__Beta-PGM__Phosphata"/>
    <property type="match status" value="1"/>
</dbReference>
<dbReference type="Gene3D" id="3.40.50.1000">
    <property type="entry name" value="HAD superfamily/HAD-like"/>
    <property type="match status" value="1"/>
</dbReference>
<dbReference type="Gene3D" id="1.10.260.80">
    <property type="match status" value="1"/>
</dbReference>
<dbReference type="PANTHER" id="PTHR43885">
    <property type="entry name" value="HALOACID DEHALOGENASE-LIKE HYDROLASE"/>
    <property type="match status" value="1"/>
</dbReference>
<dbReference type="EMBL" id="BLLK01000038">
    <property type="protein sequence ID" value="GFH49477.1"/>
    <property type="molecule type" value="Genomic_DNA"/>
</dbReference>
<organism evidence="2 3">
    <name type="scientific">Chaetoceros tenuissimus</name>
    <dbReference type="NCBI Taxonomy" id="426638"/>
    <lineage>
        <taxon>Eukaryota</taxon>
        <taxon>Sar</taxon>
        <taxon>Stramenopiles</taxon>
        <taxon>Ochrophyta</taxon>
        <taxon>Bacillariophyta</taxon>
        <taxon>Coscinodiscophyceae</taxon>
        <taxon>Chaetocerotophycidae</taxon>
        <taxon>Chaetocerotales</taxon>
        <taxon>Chaetocerotaceae</taxon>
        <taxon>Chaetoceros</taxon>
    </lineage>
</organism>
<gene>
    <name evidence="2" type="ORF">CTEN210_05953</name>
</gene>
<dbReference type="SUPFAM" id="SSF56784">
    <property type="entry name" value="HAD-like"/>
    <property type="match status" value="1"/>
</dbReference>
<protein>
    <recommendedName>
        <fullName evidence="4">Phosphoglycolate phosphatase</fullName>
    </recommendedName>
</protein>
<feature type="region of interest" description="Disordered" evidence="1">
    <location>
        <begin position="271"/>
        <end position="292"/>
    </location>
</feature>
<evidence type="ECO:0000256" key="1">
    <source>
        <dbReference type="SAM" id="MobiDB-lite"/>
    </source>
</evidence>
<evidence type="ECO:0000313" key="3">
    <source>
        <dbReference type="Proteomes" id="UP001054902"/>
    </source>
</evidence>
<dbReference type="AlphaFoldDB" id="A0AAD3CP52"/>
<dbReference type="InterPro" id="IPR006439">
    <property type="entry name" value="HAD-SF_hydro_IA"/>
</dbReference>
<evidence type="ECO:0008006" key="4">
    <source>
        <dbReference type="Google" id="ProtNLM"/>
    </source>
</evidence>
<dbReference type="SFLD" id="SFLDS00003">
    <property type="entry name" value="Haloacid_Dehalogenase"/>
    <property type="match status" value="1"/>
</dbReference>
<evidence type="ECO:0000313" key="2">
    <source>
        <dbReference type="EMBL" id="GFH49477.1"/>
    </source>
</evidence>
<dbReference type="PANTHER" id="PTHR43885:SF1">
    <property type="entry name" value="SUPERFAMILY HYDROLASE, PUTATIVE (AFU_ORTHOLOGUE AFUA_4G13290)-RELATED"/>
    <property type="match status" value="1"/>
</dbReference>
<sequence length="307" mass="34224">MRISRNVVSACLVLGRLRSPVSSFTNSYSTTKGPLQSFNMMRQRSMQLFLDSSTNIEQEIIQTKEDQKLPPVHQIKGVIFDMDGTLIKPCIDFSDMRNRVYAIADSDSSLKHKPEEERRGDVLELFHFLSDEGKKLAKDVFDDIEAKAIRDMTLMDSVADVCHHLDQLGIKRAVLTRNVEESVNVMQQKLMDESGVKDFYPCVNRNTKAKEDDIDPLPSKPNPDAILHICKVWGCEPKDILMVGDSEADDMAAASRAGCGGRVLLKYNGVSHDNDAGGGGPSSDIERQERKPTVTVQNLGELIDLLK</sequence>
<comment type="caution">
    <text evidence="2">The sequence shown here is derived from an EMBL/GenBank/DDBJ whole genome shotgun (WGS) entry which is preliminary data.</text>
</comment>
<dbReference type="Pfam" id="PF00702">
    <property type="entry name" value="Hydrolase"/>
    <property type="match status" value="1"/>
</dbReference>
<dbReference type="InterPro" id="IPR023214">
    <property type="entry name" value="HAD_sf"/>
</dbReference>
<dbReference type="Proteomes" id="UP001054902">
    <property type="component" value="Unassembled WGS sequence"/>
</dbReference>
<name>A0AAD3CP52_9STRA</name>
<dbReference type="NCBIfam" id="TIGR01549">
    <property type="entry name" value="HAD-SF-IA-v1"/>
    <property type="match status" value="1"/>
</dbReference>
<accession>A0AAD3CP52</accession>
<reference evidence="2 3" key="1">
    <citation type="journal article" date="2021" name="Sci. Rep.">
        <title>The genome of the diatom Chaetoceros tenuissimus carries an ancient integrated fragment of an extant virus.</title>
        <authorList>
            <person name="Hongo Y."/>
            <person name="Kimura K."/>
            <person name="Takaki Y."/>
            <person name="Yoshida Y."/>
            <person name="Baba S."/>
            <person name="Kobayashi G."/>
            <person name="Nagasaki K."/>
            <person name="Hano T."/>
            <person name="Tomaru Y."/>
        </authorList>
    </citation>
    <scope>NUCLEOTIDE SEQUENCE [LARGE SCALE GENOMIC DNA]</scope>
    <source>
        <strain evidence="2 3">NIES-3715</strain>
    </source>
</reference>
<proteinExistence type="predicted"/>